<dbReference type="PROSITE" id="PS51419">
    <property type="entry name" value="RAB"/>
    <property type="match status" value="1"/>
</dbReference>
<dbReference type="GO" id="GO:0005886">
    <property type="term" value="C:plasma membrane"/>
    <property type="evidence" value="ECO:0007669"/>
    <property type="project" value="UniProtKB-SubCell"/>
</dbReference>
<proteinExistence type="predicted"/>
<evidence type="ECO:0000313" key="5">
    <source>
        <dbReference type="Proteomes" id="UP000053593"/>
    </source>
</evidence>
<dbReference type="InterPro" id="IPR027417">
    <property type="entry name" value="P-loop_NTPase"/>
</dbReference>
<comment type="subcellular location">
    <subcellularLocation>
        <location evidence="1">Cell membrane</location>
        <topology evidence="1">Lipid-anchor</topology>
        <orientation evidence="1">Cytoplasmic side</orientation>
    </subcellularLocation>
</comment>
<dbReference type="SUPFAM" id="SSF52540">
    <property type="entry name" value="P-loop containing nucleoside triphosphate hydrolases"/>
    <property type="match status" value="1"/>
</dbReference>
<dbReference type="Proteomes" id="UP000053593">
    <property type="component" value="Unassembled WGS sequence"/>
</dbReference>
<dbReference type="SMART" id="SM00173">
    <property type="entry name" value="RAS"/>
    <property type="match status" value="1"/>
</dbReference>
<accession>A0A0D0AV62</accession>
<feature type="non-terminal residue" evidence="4">
    <location>
        <position position="170"/>
    </location>
</feature>
<dbReference type="PANTHER" id="PTHR24070">
    <property type="entry name" value="RAS, DI-RAS, AND RHEB FAMILY MEMBERS OF SMALL GTPASE SUPERFAMILY"/>
    <property type="match status" value="1"/>
</dbReference>
<dbReference type="HOGENOM" id="CLU_041217_9_8_1"/>
<evidence type="ECO:0000313" key="4">
    <source>
        <dbReference type="EMBL" id="KIK54420.1"/>
    </source>
</evidence>
<feature type="non-terminal residue" evidence="4">
    <location>
        <position position="1"/>
    </location>
</feature>
<evidence type="ECO:0000256" key="2">
    <source>
        <dbReference type="ARBA" id="ARBA00022741"/>
    </source>
</evidence>
<dbReference type="Gene3D" id="3.40.50.300">
    <property type="entry name" value="P-loop containing nucleotide triphosphate hydrolases"/>
    <property type="match status" value="1"/>
</dbReference>
<dbReference type="OrthoDB" id="5976022at2759"/>
<gene>
    <name evidence="4" type="ORF">GYMLUDRAFT_110909</name>
</gene>
<dbReference type="PRINTS" id="PR00449">
    <property type="entry name" value="RASTRNSFRMNG"/>
</dbReference>
<evidence type="ECO:0000256" key="3">
    <source>
        <dbReference type="ARBA" id="ARBA00023134"/>
    </source>
</evidence>
<keyword evidence="2" id="KW-0547">Nucleotide-binding</keyword>
<dbReference type="InterPro" id="IPR001806">
    <property type="entry name" value="Small_GTPase"/>
</dbReference>
<dbReference type="GO" id="GO:0007165">
    <property type="term" value="P:signal transduction"/>
    <property type="evidence" value="ECO:0007669"/>
    <property type="project" value="InterPro"/>
</dbReference>
<dbReference type="SMART" id="SM00175">
    <property type="entry name" value="RAB"/>
    <property type="match status" value="1"/>
</dbReference>
<protein>
    <submittedName>
        <fullName evidence="4">Unplaced genomic scaffold GYMLUscaffold_68, whole genome shotgun sequence</fullName>
    </submittedName>
</protein>
<dbReference type="PROSITE" id="PS51421">
    <property type="entry name" value="RAS"/>
    <property type="match status" value="1"/>
</dbReference>
<organism evidence="4 5">
    <name type="scientific">Collybiopsis luxurians FD-317 M1</name>
    <dbReference type="NCBI Taxonomy" id="944289"/>
    <lineage>
        <taxon>Eukaryota</taxon>
        <taxon>Fungi</taxon>
        <taxon>Dikarya</taxon>
        <taxon>Basidiomycota</taxon>
        <taxon>Agaricomycotina</taxon>
        <taxon>Agaricomycetes</taxon>
        <taxon>Agaricomycetidae</taxon>
        <taxon>Agaricales</taxon>
        <taxon>Marasmiineae</taxon>
        <taxon>Omphalotaceae</taxon>
        <taxon>Collybiopsis</taxon>
        <taxon>Collybiopsis luxurians</taxon>
    </lineage>
</organism>
<keyword evidence="3" id="KW-0342">GTP-binding</keyword>
<dbReference type="GO" id="GO:0005525">
    <property type="term" value="F:GTP binding"/>
    <property type="evidence" value="ECO:0007669"/>
    <property type="project" value="UniProtKB-KW"/>
</dbReference>
<dbReference type="EMBL" id="KN834816">
    <property type="protein sequence ID" value="KIK54420.1"/>
    <property type="molecule type" value="Genomic_DNA"/>
</dbReference>
<dbReference type="AlphaFoldDB" id="A0A0D0AV62"/>
<sequence length="170" mass="19302">SIAVRYIGDIFLDHYDQTLANAYRHPITVDGKTSLGVLDAPDVEQFEDIVEVCIEAGKGFVLVFSLTQEGSLEAVERLRQQIVLMKNDSSSLFTQAPIVVVGTKLDLVNEREVHQNTIQTLSNQWGVPFYETSAKRNWHVSEAIENLVRQLWAQYPEAEKPRTPRKKPCF</sequence>
<dbReference type="InterPro" id="IPR020849">
    <property type="entry name" value="Small_GTPase_Ras-type"/>
</dbReference>
<keyword evidence="5" id="KW-1185">Reference proteome</keyword>
<name>A0A0D0AV62_9AGAR</name>
<dbReference type="GO" id="GO:0003924">
    <property type="term" value="F:GTPase activity"/>
    <property type="evidence" value="ECO:0007669"/>
    <property type="project" value="InterPro"/>
</dbReference>
<evidence type="ECO:0000256" key="1">
    <source>
        <dbReference type="ARBA" id="ARBA00004342"/>
    </source>
</evidence>
<reference evidence="4 5" key="1">
    <citation type="submission" date="2014-04" db="EMBL/GenBank/DDBJ databases">
        <title>Evolutionary Origins and Diversification of the Mycorrhizal Mutualists.</title>
        <authorList>
            <consortium name="DOE Joint Genome Institute"/>
            <consortium name="Mycorrhizal Genomics Consortium"/>
            <person name="Kohler A."/>
            <person name="Kuo A."/>
            <person name="Nagy L.G."/>
            <person name="Floudas D."/>
            <person name="Copeland A."/>
            <person name="Barry K.W."/>
            <person name="Cichocki N."/>
            <person name="Veneault-Fourrey C."/>
            <person name="LaButti K."/>
            <person name="Lindquist E.A."/>
            <person name="Lipzen A."/>
            <person name="Lundell T."/>
            <person name="Morin E."/>
            <person name="Murat C."/>
            <person name="Riley R."/>
            <person name="Ohm R."/>
            <person name="Sun H."/>
            <person name="Tunlid A."/>
            <person name="Henrissat B."/>
            <person name="Grigoriev I.V."/>
            <person name="Hibbett D.S."/>
            <person name="Martin F."/>
        </authorList>
    </citation>
    <scope>NUCLEOTIDE SEQUENCE [LARGE SCALE GENOMIC DNA]</scope>
    <source>
        <strain evidence="4 5">FD-317 M1</strain>
    </source>
</reference>
<dbReference type="Pfam" id="PF00071">
    <property type="entry name" value="Ras"/>
    <property type="match status" value="1"/>
</dbReference>